<gene>
    <name evidence="1" type="ORF">H6A13_10615</name>
</gene>
<sequence>MHQYLKAIGFGSINGKTELNEILYETRKHFHHHEVVSQDDEMDFCEFQKEYGPGIGIAMYGDMDLYEEFYMQYYYPYFLGTGVTSNAEVYIERRMDRESYVGICEDMKIGISLIFYLQNIVEYLKERQRTESVKYKSVTLSGLCDGGTVLLPVRKDKSQEQKQREDVHNRMKLMNAARTGDPAAIESLTLDDIDTYSKVSRRLITEDVFTIVDTYIMPYGIECDRYSILGEILGLQSIENEYTGEELYVMTLEVNGLTFDVCVPVKEVVGEPAVGRRFKGNIWMQGVINF</sequence>
<dbReference type="InterPro" id="IPR024541">
    <property type="entry name" value="DUF3881"/>
</dbReference>
<reference evidence="1" key="1">
    <citation type="submission" date="2020-08" db="EMBL/GenBank/DDBJ databases">
        <authorList>
            <person name="Cejkova D."/>
            <person name="Kubasova T."/>
            <person name="Jahodarova E."/>
            <person name="Rychlik I."/>
        </authorList>
    </citation>
    <scope>NUCLEOTIDE SEQUENCE</scope>
    <source>
        <strain evidence="1">An420c</strain>
    </source>
</reference>
<dbReference type="AlphaFoldDB" id="A0A938X4L6"/>
<dbReference type="Pfam" id="PF12997">
    <property type="entry name" value="DUF3881"/>
    <property type="match status" value="1"/>
</dbReference>
<accession>A0A938X4L6</accession>
<proteinExistence type="predicted"/>
<dbReference type="EMBL" id="JACJLV010000041">
    <property type="protein sequence ID" value="MBM6827540.1"/>
    <property type="molecule type" value="Genomic_DNA"/>
</dbReference>
<evidence type="ECO:0000313" key="2">
    <source>
        <dbReference type="Proteomes" id="UP000713880"/>
    </source>
</evidence>
<reference evidence="1" key="2">
    <citation type="journal article" date="2021" name="Sci. Rep.">
        <title>The distribution of antibiotic resistance genes in chicken gut microbiota commensals.</title>
        <authorList>
            <person name="Juricova H."/>
            <person name="Matiasovicova J."/>
            <person name="Kubasova T."/>
            <person name="Cejkova D."/>
            <person name="Rychlik I."/>
        </authorList>
    </citation>
    <scope>NUCLEOTIDE SEQUENCE</scope>
    <source>
        <strain evidence="1">An420c</strain>
    </source>
</reference>
<dbReference type="RefSeq" id="WP_204909543.1">
    <property type="nucleotide sequence ID" value="NZ_JACJLV010000041.1"/>
</dbReference>
<keyword evidence="2" id="KW-1185">Reference proteome</keyword>
<protein>
    <submittedName>
        <fullName evidence="1">DUF3881 family protein</fullName>
    </submittedName>
</protein>
<evidence type="ECO:0000313" key="1">
    <source>
        <dbReference type="EMBL" id="MBM6827540.1"/>
    </source>
</evidence>
<comment type="caution">
    <text evidence="1">The sequence shown here is derived from an EMBL/GenBank/DDBJ whole genome shotgun (WGS) entry which is preliminary data.</text>
</comment>
<dbReference type="Proteomes" id="UP000713880">
    <property type="component" value="Unassembled WGS sequence"/>
</dbReference>
<name>A0A938X4L6_9CLOT</name>
<organism evidence="1 2">
    <name type="scientific">Mordavella massiliensis</name>
    <dbReference type="NCBI Taxonomy" id="1871024"/>
    <lineage>
        <taxon>Bacteria</taxon>
        <taxon>Bacillati</taxon>
        <taxon>Bacillota</taxon>
        <taxon>Clostridia</taxon>
        <taxon>Eubacteriales</taxon>
        <taxon>Clostridiaceae</taxon>
        <taxon>Mordavella</taxon>
    </lineage>
</organism>